<evidence type="ECO:0000256" key="5">
    <source>
        <dbReference type="ARBA" id="ARBA00022448"/>
    </source>
</evidence>
<feature type="domain" description="Tetrahaem cytochrome" evidence="14">
    <location>
        <begin position="44"/>
        <end position="135"/>
    </location>
</feature>
<comment type="catalytic activity">
    <reaction evidence="13">
        <text>6 Fe(III)-[cytochrome c] + NH4(+) + 2 H2O = 6 Fe(II)-[cytochrome c] + nitrite + 8 H(+)</text>
        <dbReference type="Rhea" id="RHEA:13089"/>
        <dbReference type="Rhea" id="RHEA-COMP:10350"/>
        <dbReference type="Rhea" id="RHEA-COMP:14399"/>
        <dbReference type="ChEBI" id="CHEBI:15377"/>
        <dbReference type="ChEBI" id="CHEBI:15378"/>
        <dbReference type="ChEBI" id="CHEBI:16301"/>
        <dbReference type="ChEBI" id="CHEBI:28938"/>
        <dbReference type="ChEBI" id="CHEBI:29033"/>
        <dbReference type="ChEBI" id="CHEBI:29034"/>
        <dbReference type="EC" id="1.7.2.2"/>
    </reaction>
</comment>
<keyword evidence="10" id="KW-0249">Electron transport</keyword>
<accession>A0A1H3X0K2</accession>
<sequence>MKSYQFKFWHFGLLVTLVIGSTAAYNLEFSDKTLFVSGEMSHGHHQIELACSSCHSDGFAGADAMQQACLNCHADELELANDSHPRKKFLDPRNAPLLTHLDARQCVTCHTEHKPEITRNMGVTLAGDFCFHCHSDIADERNSHQDFAFDSCASAGCHNFHDNRTLYEDFLMAHVGQPALLPEARLPARTAMQTWLQENPREEPLQLQQADLNVGNAHGDIAAAWAGSAHAQVTVNCSGCHSDGQMQFSSREIAEQCGSCHSEQRDAFIDGKHGMRLSAQLPQDFAARSGAMSPPQARLPMQAEATGELSCVSCHGPHETDLQFAAVEACLSCHNDKHSLAFKESAHFRSWSAGAADGVSCAGCHLPRERDGERVLVNHNQNHNLRPNDKMLPVCLNCHGAEFALSALADKELVGHNFNSKPADGHKSFDLIRDRIARIANSKKTQ</sequence>
<name>A0A1H3X0K2_9GAMM</name>
<keyword evidence="16" id="KW-1185">Reference proteome</keyword>
<dbReference type="GO" id="GO:0019645">
    <property type="term" value="P:anaerobic electron transport chain"/>
    <property type="evidence" value="ECO:0007669"/>
    <property type="project" value="TreeGrafter"/>
</dbReference>
<evidence type="ECO:0000256" key="1">
    <source>
        <dbReference type="ARBA" id="ARBA00001926"/>
    </source>
</evidence>
<dbReference type="GO" id="GO:0020037">
    <property type="term" value="F:heme binding"/>
    <property type="evidence" value="ECO:0007669"/>
    <property type="project" value="TreeGrafter"/>
</dbReference>
<dbReference type="PANTHER" id="PTHR30633">
    <property type="entry name" value="CYTOCHROME C-552 RESPIRATORY NITRITE REDUCTASE"/>
    <property type="match status" value="1"/>
</dbReference>
<keyword evidence="8" id="KW-0732">Signal</keyword>
<keyword evidence="7" id="KW-0479">Metal-binding</keyword>
<evidence type="ECO:0000256" key="11">
    <source>
        <dbReference type="ARBA" id="ARBA00023002"/>
    </source>
</evidence>
<keyword evidence="12" id="KW-0408">Iron</keyword>
<dbReference type="InterPro" id="IPR012286">
    <property type="entry name" value="Tetrahaem_cytochrome"/>
</dbReference>
<evidence type="ECO:0000256" key="3">
    <source>
        <dbReference type="ARBA" id="ARBA00009288"/>
    </source>
</evidence>
<dbReference type="RefSeq" id="WP_091386122.1">
    <property type="nucleotide sequence ID" value="NZ_FNQO01000001.1"/>
</dbReference>
<keyword evidence="5" id="KW-0813">Transport</keyword>
<dbReference type="EMBL" id="FNQO01000001">
    <property type="protein sequence ID" value="SDZ92152.1"/>
    <property type="molecule type" value="Genomic_DNA"/>
</dbReference>
<dbReference type="GO" id="GO:0042279">
    <property type="term" value="F:nitrite reductase (cytochrome, ammonia-forming) activity"/>
    <property type="evidence" value="ECO:0007669"/>
    <property type="project" value="UniProtKB-EC"/>
</dbReference>
<gene>
    <name evidence="15" type="ORF">SAMN05216562_1218</name>
</gene>
<organism evidence="15 16">
    <name type="scientific">Microbulbifer marinus</name>
    <dbReference type="NCBI Taxonomy" id="658218"/>
    <lineage>
        <taxon>Bacteria</taxon>
        <taxon>Pseudomonadati</taxon>
        <taxon>Pseudomonadota</taxon>
        <taxon>Gammaproteobacteria</taxon>
        <taxon>Cellvibrionales</taxon>
        <taxon>Microbulbiferaceae</taxon>
        <taxon>Microbulbifer</taxon>
    </lineage>
</organism>
<evidence type="ECO:0000256" key="7">
    <source>
        <dbReference type="ARBA" id="ARBA00022723"/>
    </source>
</evidence>
<comment type="similarity">
    <text evidence="3">Belongs to the cytochrome c-552 family.</text>
</comment>
<evidence type="ECO:0000313" key="16">
    <source>
        <dbReference type="Proteomes" id="UP000198658"/>
    </source>
</evidence>
<comment type="cofactor">
    <cofactor evidence="1">
        <name>heme c</name>
        <dbReference type="ChEBI" id="CHEBI:61717"/>
    </cofactor>
</comment>
<dbReference type="InterPro" id="IPR003321">
    <property type="entry name" value="Cyt_c552"/>
</dbReference>
<evidence type="ECO:0000256" key="8">
    <source>
        <dbReference type="ARBA" id="ARBA00022729"/>
    </source>
</evidence>
<evidence type="ECO:0000256" key="13">
    <source>
        <dbReference type="ARBA" id="ARBA00049131"/>
    </source>
</evidence>
<evidence type="ECO:0000256" key="4">
    <source>
        <dbReference type="ARBA" id="ARBA00011887"/>
    </source>
</evidence>
<dbReference type="STRING" id="658218.SAMN05216562_1218"/>
<evidence type="ECO:0000259" key="14">
    <source>
        <dbReference type="Pfam" id="PF14537"/>
    </source>
</evidence>
<dbReference type="Gene3D" id="3.90.10.10">
    <property type="entry name" value="Cytochrome C3"/>
    <property type="match status" value="2"/>
</dbReference>
<evidence type="ECO:0000256" key="10">
    <source>
        <dbReference type="ARBA" id="ARBA00022982"/>
    </source>
</evidence>
<dbReference type="Pfam" id="PF14537">
    <property type="entry name" value="Cytochrom_c3_2"/>
    <property type="match status" value="1"/>
</dbReference>
<comment type="subcellular location">
    <subcellularLocation>
        <location evidence="2">Cell envelope</location>
    </subcellularLocation>
</comment>
<reference evidence="16" key="1">
    <citation type="submission" date="2016-10" db="EMBL/GenBank/DDBJ databases">
        <authorList>
            <person name="Varghese N."/>
            <person name="Submissions S."/>
        </authorList>
    </citation>
    <scope>NUCLEOTIDE SEQUENCE [LARGE SCALE GENOMIC DNA]</scope>
    <source>
        <strain evidence="16">CGMCC 1.10657</strain>
    </source>
</reference>
<dbReference type="GO" id="GO:0046872">
    <property type="term" value="F:metal ion binding"/>
    <property type="evidence" value="ECO:0007669"/>
    <property type="project" value="UniProtKB-KW"/>
</dbReference>
<keyword evidence="6" id="KW-0349">Heme</keyword>
<dbReference type="InterPro" id="IPR036280">
    <property type="entry name" value="Multihaem_cyt_sf"/>
</dbReference>
<dbReference type="PANTHER" id="PTHR30633:SF0">
    <property type="entry name" value="CYTOCHROME C-552"/>
    <property type="match status" value="1"/>
</dbReference>
<evidence type="ECO:0000256" key="6">
    <source>
        <dbReference type="ARBA" id="ARBA00022617"/>
    </source>
</evidence>
<dbReference type="EC" id="1.7.2.2" evidence="4"/>
<evidence type="ECO:0000256" key="12">
    <source>
        <dbReference type="ARBA" id="ARBA00023004"/>
    </source>
</evidence>
<dbReference type="SUPFAM" id="SSF48695">
    <property type="entry name" value="Multiheme cytochromes"/>
    <property type="match status" value="1"/>
</dbReference>
<dbReference type="GO" id="GO:0030288">
    <property type="term" value="C:outer membrane-bounded periplasmic space"/>
    <property type="evidence" value="ECO:0007669"/>
    <property type="project" value="TreeGrafter"/>
</dbReference>
<protein>
    <recommendedName>
        <fullName evidence="4">nitrite reductase (cytochrome; ammonia-forming)</fullName>
        <ecNumber evidence="4">1.7.2.2</ecNumber>
    </recommendedName>
</protein>
<keyword evidence="11" id="KW-0560">Oxidoreductase</keyword>
<evidence type="ECO:0000256" key="9">
    <source>
        <dbReference type="ARBA" id="ARBA00022837"/>
    </source>
</evidence>
<evidence type="ECO:0000256" key="2">
    <source>
        <dbReference type="ARBA" id="ARBA00004196"/>
    </source>
</evidence>
<keyword evidence="9" id="KW-0106">Calcium</keyword>
<proteinExistence type="inferred from homology"/>
<dbReference type="OrthoDB" id="9814800at2"/>
<dbReference type="Proteomes" id="UP000198658">
    <property type="component" value="Unassembled WGS sequence"/>
</dbReference>
<dbReference type="AlphaFoldDB" id="A0A1H3X0K2"/>
<dbReference type="Gene3D" id="1.10.1130.10">
    <property type="entry name" value="Flavocytochrome C3, Chain A"/>
    <property type="match status" value="1"/>
</dbReference>
<evidence type="ECO:0000313" key="15">
    <source>
        <dbReference type="EMBL" id="SDZ92152.1"/>
    </source>
</evidence>